<evidence type="ECO:0000256" key="4">
    <source>
        <dbReference type="ARBA" id="ARBA00022722"/>
    </source>
</evidence>
<dbReference type="InterPro" id="IPR027806">
    <property type="entry name" value="HARBI1_dom"/>
</dbReference>
<dbReference type="GO" id="GO:0046872">
    <property type="term" value="F:metal ion binding"/>
    <property type="evidence" value="ECO:0007669"/>
    <property type="project" value="UniProtKB-KW"/>
</dbReference>
<dbReference type="GO" id="GO:0004518">
    <property type="term" value="F:nuclease activity"/>
    <property type="evidence" value="ECO:0007669"/>
    <property type="project" value="UniProtKB-KW"/>
</dbReference>
<dbReference type="VEuPathDB" id="VectorBase:HLOH_048470"/>
<keyword evidence="5" id="KW-0479">Metal-binding</keyword>
<evidence type="ECO:0000256" key="2">
    <source>
        <dbReference type="ARBA" id="ARBA00004123"/>
    </source>
</evidence>
<sequence length="158" mass="18282">MQGICDSNRRFQDVFTGPPRKVHDARVLKLSPVQEDLPTLCEINRYHILGDAAYPIREHLLTPYKNYGNMTADKNAYNDRHTSTRVVIENAFGLLKQTFRQLRYVELTTVDKNTLFIVDCCVLHNICLNTVDTDWEDLLTDEEREKGRTRSAHKGEPC</sequence>
<dbReference type="OMA" id="IFISCHA"/>
<comment type="subcellular location">
    <subcellularLocation>
        <location evidence="2">Nucleus</location>
    </subcellularLocation>
</comment>
<keyword evidence="4" id="KW-0540">Nuclease</keyword>
<name>A0A9J6GBZ7_HAELO</name>
<feature type="domain" description="DDE Tnp4" evidence="8">
    <location>
        <begin position="1"/>
        <end position="125"/>
    </location>
</feature>
<dbReference type="PANTHER" id="PTHR22930:SF85">
    <property type="entry name" value="GH03217P-RELATED"/>
    <property type="match status" value="1"/>
</dbReference>
<evidence type="ECO:0000256" key="7">
    <source>
        <dbReference type="ARBA" id="ARBA00023242"/>
    </source>
</evidence>
<keyword evidence="7" id="KW-0539">Nucleus</keyword>
<evidence type="ECO:0000256" key="6">
    <source>
        <dbReference type="ARBA" id="ARBA00022801"/>
    </source>
</evidence>
<protein>
    <recommendedName>
        <fullName evidence="8">DDE Tnp4 domain-containing protein</fullName>
    </recommendedName>
</protein>
<dbReference type="InterPro" id="IPR045249">
    <property type="entry name" value="HARBI1-like"/>
</dbReference>
<accession>A0A9J6GBZ7</accession>
<comment type="similarity">
    <text evidence="3">Belongs to the HARBI1 family.</text>
</comment>
<evidence type="ECO:0000313" key="10">
    <source>
        <dbReference type="Proteomes" id="UP000821853"/>
    </source>
</evidence>
<dbReference type="GO" id="GO:0005634">
    <property type="term" value="C:nucleus"/>
    <property type="evidence" value="ECO:0007669"/>
    <property type="project" value="UniProtKB-SubCell"/>
</dbReference>
<evidence type="ECO:0000259" key="8">
    <source>
        <dbReference type="Pfam" id="PF13359"/>
    </source>
</evidence>
<dbReference type="PANTHER" id="PTHR22930">
    <property type="match status" value="1"/>
</dbReference>
<proteinExistence type="inferred from homology"/>
<evidence type="ECO:0000256" key="1">
    <source>
        <dbReference type="ARBA" id="ARBA00001968"/>
    </source>
</evidence>
<dbReference type="OrthoDB" id="6500466at2759"/>
<dbReference type="Proteomes" id="UP000821853">
    <property type="component" value="Chromosome 3"/>
</dbReference>
<dbReference type="GO" id="GO:0016787">
    <property type="term" value="F:hydrolase activity"/>
    <property type="evidence" value="ECO:0007669"/>
    <property type="project" value="UniProtKB-KW"/>
</dbReference>
<gene>
    <name evidence="9" type="ORF">HPB48_000565</name>
</gene>
<keyword evidence="6" id="KW-0378">Hydrolase</keyword>
<dbReference type="Pfam" id="PF13359">
    <property type="entry name" value="DDE_Tnp_4"/>
    <property type="match status" value="1"/>
</dbReference>
<comment type="cofactor">
    <cofactor evidence="1">
        <name>a divalent metal cation</name>
        <dbReference type="ChEBI" id="CHEBI:60240"/>
    </cofactor>
</comment>
<evidence type="ECO:0000313" key="9">
    <source>
        <dbReference type="EMBL" id="KAH9371960.1"/>
    </source>
</evidence>
<organism evidence="9 10">
    <name type="scientific">Haemaphysalis longicornis</name>
    <name type="common">Bush tick</name>
    <dbReference type="NCBI Taxonomy" id="44386"/>
    <lineage>
        <taxon>Eukaryota</taxon>
        <taxon>Metazoa</taxon>
        <taxon>Ecdysozoa</taxon>
        <taxon>Arthropoda</taxon>
        <taxon>Chelicerata</taxon>
        <taxon>Arachnida</taxon>
        <taxon>Acari</taxon>
        <taxon>Parasitiformes</taxon>
        <taxon>Ixodida</taxon>
        <taxon>Ixodoidea</taxon>
        <taxon>Ixodidae</taxon>
        <taxon>Haemaphysalinae</taxon>
        <taxon>Haemaphysalis</taxon>
    </lineage>
</organism>
<dbReference type="EMBL" id="JABSTR010000005">
    <property type="protein sequence ID" value="KAH9371960.1"/>
    <property type="molecule type" value="Genomic_DNA"/>
</dbReference>
<evidence type="ECO:0000256" key="5">
    <source>
        <dbReference type="ARBA" id="ARBA00022723"/>
    </source>
</evidence>
<reference evidence="9 10" key="1">
    <citation type="journal article" date="2020" name="Cell">
        <title>Large-Scale Comparative Analyses of Tick Genomes Elucidate Their Genetic Diversity and Vector Capacities.</title>
        <authorList>
            <consortium name="Tick Genome and Microbiome Consortium (TIGMIC)"/>
            <person name="Jia N."/>
            <person name="Wang J."/>
            <person name="Shi W."/>
            <person name="Du L."/>
            <person name="Sun Y."/>
            <person name="Zhan W."/>
            <person name="Jiang J.F."/>
            <person name="Wang Q."/>
            <person name="Zhang B."/>
            <person name="Ji P."/>
            <person name="Bell-Sakyi L."/>
            <person name="Cui X.M."/>
            <person name="Yuan T.T."/>
            <person name="Jiang B.G."/>
            <person name="Yang W.F."/>
            <person name="Lam T.T."/>
            <person name="Chang Q.C."/>
            <person name="Ding S.J."/>
            <person name="Wang X.J."/>
            <person name="Zhu J.G."/>
            <person name="Ruan X.D."/>
            <person name="Zhao L."/>
            <person name="Wei J.T."/>
            <person name="Ye R.Z."/>
            <person name="Que T.C."/>
            <person name="Du C.H."/>
            <person name="Zhou Y.H."/>
            <person name="Cheng J.X."/>
            <person name="Dai P.F."/>
            <person name="Guo W.B."/>
            <person name="Han X.H."/>
            <person name="Huang E.J."/>
            <person name="Li L.F."/>
            <person name="Wei W."/>
            <person name="Gao Y.C."/>
            <person name="Liu J.Z."/>
            <person name="Shao H.Z."/>
            <person name="Wang X."/>
            <person name="Wang C.C."/>
            <person name="Yang T.C."/>
            <person name="Huo Q.B."/>
            <person name="Li W."/>
            <person name="Chen H.Y."/>
            <person name="Chen S.E."/>
            <person name="Zhou L.G."/>
            <person name="Ni X.B."/>
            <person name="Tian J.H."/>
            <person name="Sheng Y."/>
            <person name="Liu T."/>
            <person name="Pan Y.S."/>
            <person name="Xia L.Y."/>
            <person name="Li J."/>
            <person name="Zhao F."/>
            <person name="Cao W.C."/>
        </authorList>
    </citation>
    <scope>NUCLEOTIDE SEQUENCE [LARGE SCALE GENOMIC DNA]</scope>
    <source>
        <strain evidence="9">HaeL-2018</strain>
    </source>
</reference>
<comment type="caution">
    <text evidence="9">The sequence shown here is derived from an EMBL/GenBank/DDBJ whole genome shotgun (WGS) entry which is preliminary data.</text>
</comment>
<evidence type="ECO:0000256" key="3">
    <source>
        <dbReference type="ARBA" id="ARBA00006958"/>
    </source>
</evidence>
<dbReference type="AlphaFoldDB" id="A0A9J6GBZ7"/>
<keyword evidence="10" id="KW-1185">Reference proteome</keyword>